<dbReference type="Proteomes" id="UP000291078">
    <property type="component" value="Unassembled WGS sequence"/>
</dbReference>
<dbReference type="OrthoDB" id="9805913at2"/>
<dbReference type="Pfam" id="PF13657">
    <property type="entry name" value="Couple_hipA"/>
    <property type="match status" value="1"/>
</dbReference>
<accession>A0A4Q7R871</accession>
<dbReference type="EMBL" id="SGXM01000014">
    <property type="protein sequence ID" value="RZT29045.1"/>
    <property type="molecule type" value="Genomic_DNA"/>
</dbReference>
<organism evidence="2 3">
    <name type="scientific">Cupriavidus agavae</name>
    <dbReference type="NCBI Taxonomy" id="1001822"/>
    <lineage>
        <taxon>Bacteria</taxon>
        <taxon>Pseudomonadati</taxon>
        <taxon>Pseudomonadota</taxon>
        <taxon>Betaproteobacteria</taxon>
        <taxon>Burkholderiales</taxon>
        <taxon>Burkholderiaceae</taxon>
        <taxon>Cupriavidus</taxon>
    </lineage>
</organism>
<evidence type="ECO:0000313" key="2">
    <source>
        <dbReference type="EMBL" id="RZT29045.1"/>
    </source>
</evidence>
<dbReference type="AlphaFoldDB" id="A0A4Q7R871"/>
<proteinExistence type="predicted"/>
<dbReference type="InterPro" id="IPR017508">
    <property type="entry name" value="HipA_N1"/>
</dbReference>
<dbReference type="NCBIfam" id="TIGR03071">
    <property type="entry name" value="couple_hipA"/>
    <property type="match status" value="1"/>
</dbReference>
<feature type="domain" description="HipA N-terminal subdomain 1" evidence="1">
    <location>
        <begin position="9"/>
        <end position="83"/>
    </location>
</feature>
<protein>
    <submittedName>
        <fullName evidence="2">HipA-like protein</fullName>
    </submittedName>
</protein>
<evidence type="ECO:0000259" key="1">
    <source>
        <dbReference type="Pfam" id="PF13657"/>
    </source>
</evidence>
<keyword evidence="3" id="KW-1185">Reference proteome</keyword>
<reference evidence="2 3" key="1">
    <citation type="journal article" date="2015" name="Stand. Genomic Sci.">
        <title>Genomic Encyclopedia of Bacterial and Archaeal Type Strains, Phase III: the genomes of soil and plant-associated and newly described type strains.</title>
        <authorList>
            <person name="Whitman W.B."/>
            <person name="Woyke T."/>
            <person name="Klenk H.P."/>
            <person name="Zhou Y."/>
            <person name="Lilburn T.G."/>
            <person name="Beck B.J."/>
            <person name="De Vos P."/>
            <person name="Vandamme P."/>
            <person name="Eisen J.A."/>
            <person name="Garrity G."/>
            <person name="Hugenholtz P."/>
            <person name="Kyrpides N.C."/>
        </authorList>
    </citation>
    <scope>NUCLEOTIDE SEQUENCE [LARGE SCALE GENOMIC DNA]</scope>
    <source>
        <strain evidence="2 3">ASC-9842</strain>
    </source>
</reference>
<comment type="caution">
    <text evidence="2">The sequence shown here is derived from an EMBL/GenBank/DDBJ whole genome shotgun (WGS) entry which is preliminary data.</text>
</comment>
<dbReference type="RefSeq" id="WP_130394023.1">
    <property type="nucleotide sequence ID" value="NZ_SGXM01000014.1"/>
</dbReference>
<gene>
    <name evidence="2" type="ORF">EV147_5143</name>
</gene>
<sequence length="85" mass="9545">MTERALIASIDGKVVGTLRADHDIWSFEYDARWLADPKGFPLSPALPLDDPIVDGSAHRPVQWFFDNLLPEEAQRTLMARDAGPR</sequence>
<evidence type="ECO:0000313" key="3">
    <source>
        <dbReference type="Proteomes" id="UP000291078"/>
    </source>
</evidence>
<name>A0A4Q7R871_9BURK</name>